<proteinExistence type="predicted"/>
<dbReference type="EMBL" id="BARS01005908">
    <property type="protein sequence ID" value="GAF80508.1"/>
    <property type="molecule type" value="Genomic_DNA"/>
</dbReference>
<name>X0SHJ4_9ZZZZ</name>
<protein>
    <submittedName>
        <fullName evidence="1">Uncharacterized protein</fullName>
    </submittedName>
</protein>
<dbReference type="AlphaFoldDB" id="X0SHJ4"/>
<gene>
    <name evidence="1" type="ORF">S01H1_11584</name>
</gene>
<organism evidence="1">
    <name type="scientific">marine sediment metagenome</name>
    <dbReference type="NCBI Taxonomy" id="412755"/>
    <lineage>
        <taxon>unclassified sequences</taxon>
        <taxon>metagenomes</taxon>
        <taxon>ecological metagenomes</taxon>
    </lineage>
</organism>
<reference evidence="1" key="1">
    <citation type="journal article" date="2014" name="Front. Microbiol.">
        <title>High frequency of phylogenetically diverse reductive dehalogenase-homologous genes in deep subseafloor sedimentary metagenomes.</title>
        <authorList>
            <person name="Kawai M."/>
            <person name="Futagami T."/>
            <person name="Toyoda A."/>
            <person name="Takaki Y."/>
            <person name="Nishi S."/>
            <person name="Hori S."/>
            <person name="Arai W."/>
            <person name="Tsubouchi T."/>
            <person name="Morono Y."/>
            <person name="Uchiyama I."/>
            <person name="Ito T."/>
            <person name="Fujiyama A."/>
            <person name="Inagaki F."/>
            <person name="Takami H."/>
        </authorList>
    </citation>
    <scope>NUCLEOTIDE SEQUENCE</scope>
    <source>
        <strain evidence="1">Expedition CK06-06</strain>
    </source>
</reference>
<accession>X0SHJ4</accession>
<sequence>MLTVVYFCDKCERQFEFEVEEKELPKLTPACPICGQAQVRKLAARKSSNKNPTGTYKFNEAMGRVVKVSDRIPGLVHGKEVRAEEKGCPSCKGGTCEVCQPACGKPPEF</sequence>
<evidence type="ECO:0000313" key="1">
    <source>
        <dbReference type="EMBL" id="GAF80508.1"/>
    </source>
</evidence>
<comment type="caution">
    <text evidence="1">The sequence shown here is derived from an EMBL/GenBank/DDBJ whole genome shotgun (WGS) entry which is preliminary data.</text>
</comment>